<proteinExistence type="inferred from homology"/>
<dbReference type="PRINTS" id="PR00508">
    <property type="entry name" value="S21N4MTFRASE"/>
</dbReference>
<accession>A0ABY7S0J9</accession>
<protein>
    <submittedName>
        <fullName evidence="5">DNA methyltransferase</fullName>
    </submittedName>
</protein>
<dbReference type="EMBL" id="CP116221">
    <property type="protein sequence ID" value="WCO02909.1"/>
    <property type="molecule type" value="Genomic_DNA"/>
</dbReference>
<evidence type="ECO:0000256" key="1">
    <source>
        <dbReference type="ARBA" id="ARBA00006594"/>
    </source>
</evidence>
<evidence type="ECO:0000313" key="5">
    <source>
        <dbReference type="EMBL" id="WCO02909.1"/>
    </source>
</evidence>
<dbReference type="PROSITE" id="PS00092">
    <property type="entry name" value="N6_MTASE"/>
    <property type="match status" value="1"/>
</dbReference>
<dbReference type="SUPFAM" id="SSF53335">
    <property type="entry name" value="S-adenosyl-L-methionine-dependent methyltransferases"/>
    <property type="match status" value="1"/>
</dbReference>
<dbReference type="InterPro" id="IPR001091">
    <property type="entry name" value="RM_Methyltransferase"/>
</dbReference>
<dbReference type="GO" id="GO:0008168">
    <property type="term" value="F:methyltransferase activity"/>
    <property type="evidence" value="ECO:0007669"/>
    <property type="project" value="UniProtKB-KW"/>
</dbReference>
<dbReference type="InterPro" id="IPR002941">
    <property type="entry name" value="DNA_methylase_N4/N6"/>
</dbReference>
<dbReference type="Gene3D" id="3.40.50.150">
    <property type="entry name" value="Vaccinia Virus protein VP39"/>
    <property type="match status" value="1"/>
</dbReference>
<dbReference type="InterPro" id="IPR029063">
    <property type="entry name" value="SAM-dependent_MTases_sf"/>
</dbReference>
<gene>
    <name evidence="5" type="ORF">MUN68_005300</name>
</gene>
<evidence type="ECO:0000256" key="2">
    <source>
        <dbReference type="ARBA" id="ARBA00022603"/>
    </source>
</evidence>
<sequence>MSKSIDNLKYFLKEMFQFNENDLDFGIYKIYNLKRNHIESFIDGDNPNDLEPNIVETLKEVNLANQKTDALDLHNFLKGINKESLLEEPEKNYDRIKGQLELDLEDENEKTKLIDTLNNLTKSESITDELKDKIYNHILGFFQMYYSNGDFGYNDRSRDLYKVPYEADYNGSDTMFHWKHKGSLYIKTGTSFNAIKFELNGKKIEYRLETNENSEDEGTSQNNNKDSQLKHYRFARIEKIKDKATKETIYQVVFNLSDASTSKVDIYKIIYKEVFSETDIDKYLEYENIKKDGKIETKQVFVDLTKDFDKVQNGAIKGLSALRQKKQKIEKEVKNNFDRGVRLYDEETKQFTDETIKTLYTLDQKLNSFYIGNDADYFIHENLNEFLTNEKNRYVKNYIFDDLESIYAGKLDNTTLLIAKAFDKVSTRIIEFLSTIEDFQKHLFTKKKKVVESEYCITVDYIDENYYQEILENNAQLQEWQNLFSLEVKTIEDIKANPTLVLDTKCFKQPDGTNPLKDKILFEIDDLEDKTNGLLINSENYQALDIINLKFKDSISGIYIDPPYNTSKDGFIYKDSFKSSSWSSLINQTLQKSYSLLNSEGSFFASCDENEFLNFGSLLQSTFKKQNHIETITWNKRVPKNDKGIGNIHEFIYLFTKNWDERKKKELSFLMLKDDLEVIYDFVDKCKREGLSIEDSRVKLKKFYKKQGYDRGITLYCELDSKYEIWGKINMSWPNANSQGEKYEVINPVTNKPAPAPDRGWRWTKTTFEQAEKDGMEFTLPDGSLMKGKIWYSTNEKTQPSSITYLKEVESFLLRSILSFKSDGSIELENMGLGGIIEYPKPTKLIDRIIYSMNIQQGYILDFFAGSGTTGHSVINQNLSEEKKRKYILIDMGKHFSTVLRPRICKSVFSNKWQSKSPSGLGSPKHIFKYQILEQYEDVLDNLQIYEGALPEKLPIKYLYKPEENSLDTTLNLFTPFSNTISYGQPTQQGFIDIVETYNYLQGYFVKTIKTYELNKKYYKVVETTNGILVVWRVITIDEDDSKQVIEIASKYKNIHTIEVNAEFATLNLDKSNNLKVEDTDIELKIISKEVFNQ</sequence>
<feature type="domain" description="DNA methylase N-4/N-6" evidence="4">
    <location>
        <begin position="556"/>
        <end position="897"/>
    </location>
</feature>
<evidence type="ECO:0000256" key="3">
    <source>
        <dbReference type="ARBA" id="ARBA00022679"/>
    </source>
</evidence>
<organism evidence="5 6">
    <name type="scientific">Psychroserpens ponticola</name>
    <dbReference type="NCBI Taxonomy" id="2932268"/>
    <lineage>
        <taxon>Bacteria</taxon>
        <taxon>Pseudomonadati</taxon>
        <taxon>Bacteroidota</taxon>
        <taxon>Flavobacteriia</taxon>
        <taxon>Flavobacteriales</taxon>
        <taxon>Flavobacteriaceae</taxon>
        <taxon>Psychroserpens</taxon>
    </lineage>
</organism>
<comment type="similarity">
    <text evidence="1">Belongs to the N(4)/N(6)-methyltransferase family.</text>
</comment>
<dbReference type="Proteomes" id="UP001202717">
    <property type="component" value="Chromosome"/>
</dbReference>
<name>A0ABY7S0J9_9FLAO</name>
<dbReference type="GO" id="GO:0032259">
    <property type="term" value="P:methylation"/>
    <property type="evidence" value="ECO:0007669"/>
    <property type="project" value="UniProtKB-KW"/>
</dbReference>
<dbReference type="Pfam" id="PF01555">
    <property type="entry name" value="N6_N4_Mtase"/>
    <property type="match status" value="1"/>
</dbReference>
<keyword evidence="2 5" id="KW-0489">Methyltransferase</keyword>
<dbReference type="InterPro" id="IPR002052">
    <property type="entry name" value="DNA_methylase_N6_adenine_CS"/>
</dbReference>
<dbReference type="RefSeq" id="WP_249995626.1">
    <property type="nucleotide sequence ID" value="NZ_CP116221.1"/>
</dbReference>
<keyword evidence="6" id="KW-1185">Reference proteome</keyword>
<evidence type="ECO:0000259" key="4">
    <source>
        <dbReference type="Pfam" id="PF01555"/>
    </source>
</evidence>
<keyword evidence="3" id="KW-0808">Transferase</keyword>
<evidence type="ECO:0000313" key="6">
    <source>
        <dbReference type="Proteomes" id="UP001202717"/>
    </source>
</evidence>
<reference evidence="5 6" key="1">
    <citation type="submission" date="2023-01" db="EMBL/GenBank/DDBJ databases">
        <title>Psychroserpens ponticola sp. nov., isolated from seawater.</title>
        <authorList>
            <person name="Kristyanto S."/>
            <person name="Jung J."/>
            <person name="Kim J.M."/>
            <person name="Jeon C.O."/>
        </authorList>
    </citation>
    <scope>NUCLEOTIDE SEQUENCE [LARGE SCALE GENOMIC DNA]</scope>
    <source>
        <strain evidence="5 6">MSW6</strain>
    </source>
</reference>